<evidence type="ECO:0000313" key="2">
    <source>
        <dbReference type="EMBL" id="MED6114409.1"/>
    </source>
</evidence>
<feature type="non-terminal residue" evidence="2">
    <location>
        <position position="106"/>
    </location>
</feature>
<feature type="compositionally biased region" description="Polar residues" evidence="1">
    <location>
        <begin position="81"/>
        <end position="93"/>
    </location>
</feature>
<keyword evidence="3" id="KW-1185">Reference proteome</keyword>
<proteinExistence type="predicted"/>
<feature type="compositionally biased region" description="Basic residues" evidence="1">
    <location>
        <begin position="1"/>
        <end position="15"/>
    </location>
</feature>
<evidence type="ECO:0000313" key="3">
    <source>
        <dbReference type="Proteomes" id="UP001341840"/>
    </source>
</evidence>
<feature type="compositionally biased region" description="Low complexity" evidence="1">
    <location>
        <begin position="37"/>
        <end position="49"/>
    </location>
</feature>
<feature type="region of interest" description="Disordered" evidence="1">
    <location>
        <begin position="77"/>
        <end position="106"/>
    </location>
</feature>
<protein>
    <submittedName>
        <fullName evidence="2">Uncharacterized protein</fullName>
    </submittedName>
</protein>
<gene>
    <name evidence="2" type="ORF">PIB30_079982</name>
</gene>
<evidence type="ECO:0000256" key="1">
    <source>
        <dbReference type="SAM" id="MobiDB-lite"/>
    </source>
</evidence>
<accession>A0ABU6QTS4</accession>
<organism evidence="2 3">
    <name type="scientific">Stylosanthes scabra</name>
    <dbReference type="NCBI Taxonomy" id="79078"/>
    <lineage>
        <taxon>Eukaryota</taxon>
        <taxon>Viridiplantae</taxon>
        <taxon>Streptophyta</taxon>
        <taxon>Embryophyta</taxon>
        <taxon>Tracheophyta</taxon>
        <taxon>Spermatophyta</taxon>
        <taxon>Magnoliopsida</taxon>
        <taxon>eudicotyledons</taxon>
        <taxon>Gunneridae</taxon>
        <taxon>Pentapetalae</taxon>
        <taxon>rosids</taxon>
        <taxon>fabids</taxon>
        <taxon>Fabales</taxon>
        <taxon>Fabaceae</taxon>
        <taxon>Papilionoideae</taxon>
        <taxon>50 kb inversion clade</taxon>
        <taxon>dalbergioids sensu lato</taxon>
        <taxon>Dalbergieae</taxon>
        <taxon>Pterocarpus clade</taxon>
        <taxon>Stylosanthes</taxon>
    </lineage>
</organism>
<reference evidence="2 3" key="1">
    <citation type="journal article" date="2023" name="Plants (Basel)">
        <title>Bridging the Gap: Combining Genomics and Transcriptomics Approaches to Understand Stylosanthes scabra, an Orphan Legume from the Brazilian Caatinga.</title>
        <authorList>
            <person name="Ferreira-Neto J.R.C."/>
            <person name="da Silva M.D."/>
            <person name="Binneck E."/>
            <person name="de Melo N.F."/>
            <person name="da Silva R.H."/>
            <person name="de Melo A.L.T.M."/>
            <person name="Pandolfi V."/>
            <person name="Bustamante F.O."/>
            <person name="Brasileiro-Vidal A.C."/>
            <person name="Benko-Iseppon A.M."/>
        </authorList>
    </citation>
    <scope>NUCLEOTIDE SEQUENCE [LARGE SCALE GENOMIC DNA]</scope>
    <source>
        <tissue evidence="2">Leaves</tissue>
    </source>
</reference>
<dbReference type="EMBL" id="JASCZI010001151">
    <property type="protein sequence ID" value="MED6114409.1"/>
    <property type="molecule type" value="Genomic_DNA"/>
</dbReference>
<comment type="caution">
    <text evidence="2">The sequence shown here is derived from an EMBL/GenBank/DDBJ whole genome shotgun (WGS) entry which is preliminary data.</text>
</comment>
<dbReference type="Proteomes" id="UP001341840">
    <property type="component" value="Unassembled WGS sequence"/>
</dbReference>
<name>A0ABU6QTS4_9FABA</name>
<sequence>MEKKKKKRRKRPKGLSHRESERHPRSFFSLSADKATKTLTTKSLTTNSTSRRRPPFAVVDGVFLDSSPLLLILASEPPSKDQASPQSHYTATVQGPPLPPLFVHHY</sequence>
<feature type="region of interest" description="Disordered" evidence="1">
    <location>
        <begin position="1"/>
        <end position="53"/>
    </location>
</feature>